<proteinExistence type="inferred from homology"/>
<dbReference type="Gene3D" id="1.10.300.10">
    <property type="entry name" value="Adenylosuccinate Synthetase, subunit A, domain 2"/>
    <property type="match status" value="1"/>
</dbReference>
<dbReference type="FunFam" id="3.90.170.10:FF:000001">
    <property type="entry name" value="Adenylosuccinate synthetase"/>
    <property type="match status" value="1"/>
</dbReference>
<dbReference type="EC" id="6.3.4.4" evidence="8 10"/>
<feature type="binding site" evidence="8">
    <location>
        <begin position="17"/>
        <end position="23"/>
    </location>
    <ligand>
        <name>GTP</name>
        <dbReference type="ChEBI" id="CHEBI:37565"/>
    </ligand>
</feature>
<dbReference type="Pfam" id="PF00709">
    <property type="entry name" value="Adenylsucc_synt"/>
    <property type="match status" value="1"/>
</dbReference>
<comment type="cofactor">
    <cofactor evidence="8">
        <name>Mg(2+)</name>
        <dbReference type="ChEBI" id="CHEBI:18420"/>
    </cofactor>
    <text evidence="8">Binds 1 Mg(2+) ion per subunit.</text>
</comment>
<feature type="binding site" evidence="8">
    <location>
        <position position="45"/>
    </location>
    <ligand>
        <name>Mg(2+)</name>
        <dbReference type="ChEBI" id="CHEBI:18420"/>
    </ligand>
</feature>
<dbReference type="GO" id="GO:0000287">
    <property type="term" value="F:magnesium ion binding"/>
    <property type="evidence" value="ECO:0007669"/>
    <property type="project" value="UniProtKB-UniRule"/>
</dbReference>
<comment type="caution">
    <text evidence="11">The sequence shown here is derived from an EMBL/GenBank/DDBJ whole genome shotgun (WGS) entry which is preliminary data.</text>
</comment>
<feature type="binding site" evidence="8">
    <location>
        <begin position="45"/>
        <end position="47"/>
    </location>
    <ligand>
        <name>GTP</name>
        <dbReference type="ChEBI" id="CHEBI:37565"/>
    </ligand>
</feature>
<dbReference type="PROSITE" id="PS00513">
    <property type="entry name" value="ADENYLOSUCCIN_SYN_2"/>
    <property type="match status" value="1"/>
</dbReference>
<dbReference type="CDD" id="cd03108">
    <property type="entry name" value="AdSS"/>
    <property type="match status" value="1"/>
</dbReference>
<dbReference type="InterPro" id="IPR042111">
    <property type="entry name" value="Adenylosuccinate_synth_dom3"/>
</dbReference>
<feature type="active site" evidence="9">
    <location>
        <position position="144"/>
    </location>
</feature>
<feature type="binding site" evidence="8">
    <location>
        <position position="18"/>
    </location>
    <ligand>
        <name>Mg(2+)</name>
        <dbReference type="ChEBI" id="CHEBI:18420"/>
    </ligand>
</feature>
<dbReference type="NCBIfam" id="NF002223">
    <property type="entry name" value="PRK01117.1"/>
    <property type="match status" value="1"/>
</dbReference>
<dbReference type="InterPro" id="IPR027417">
    <property type="entry name" value="P-loop_NTPase"/>
</dbReference>
<evidence type="ECO:0000256" key="8">
    <source>
        <dbReference type="HAMAP-Rule" id="MF_00011"/>
    </source>
</evidence>
<dbReference type="SUPFAM" id="SSF52540">
    <property type="entry name" value="P-loop containing nucleoside triphosphate hydrolases"/>
    <property type="match status" value="1"/>
</dbReference>
<feature type="binding site" description="in other chain" evidence="8">
    <location>
        <begin position="18"/>
        <end position="21"/>
    </location>
    <ligand>
        <name>IMP</name>
        <dbReference type="ChEBI" id="CHEBI:58053"/>
        <note>ligand shared between dimeric partners</note>
    </ligand>
</feature>
<feature type="binding site" evidence="8">
    <location>
        <begin position="305"/>
        <end position="311"/>
    </location>
    <ligand>
        <name>substrate</name>
    </ligand>
</feature>
<feature type="active site" description="Proton donor" evidence="8">
    <location>
        <position position="46"/>
    </location>
</feature>
<accession>A0A846U0J5</accession>
<dbReference type="GO" id="GO:0044208">
    <property type="term" value="P:'de novo' AMP biosynthetic process"/>
    <property type="evidence" value="ECO:0007669"/>
    <property type="project" value="UniProtKB-UniRule"/>
</dbReference>
<dbReference type="PANTHER" id="PTHR11846">
    <property type="entry name" value="ADENYLOSUCCINATE SYNTHETASE"/>
    <property type="match status" value="1"/>
</dbReference>
<keyword evidence="12" id="KW-1185">Reference proteome</keyword>
<dbReference type="InterPro" id="IPR033128">
    <property type="entry name" value="Adenylosuccin_syn_Lys_AS"/>
</dbReference>
<dbReference type="PROSITE" id="PS01266">
    <property type="entry name" value="ADENYLOSUCCIN_SYN_1"/>
    <property type="match status" value="1"/>
</dbReference>
<keyword evidence="2 8" id="KW-0436">Ligase</keyword>
<dbReference type="FunFam" id="1.10.300.10:FF:000001">
    <property type="entry name" value="Adenylosuccinate synthetase"/>
    <property type="match status" value="1"/>
</dbReference>
<dbReference type="Proteomes" id="UP000584587">
    <property type="component" value="Unassembled WGS sequence"/>
</dbReference>
<dbReference type="PANTHER" id="PTHR11846:SF0">
    <property type="entry name" value="ADENYLOSUCCINATE SYNTHETASE"/>
    <property type="match status" value="1"/>
</dbReference>
<evidence type="ECO:0000256" key="1">
    <source>
        <dbReference type="ARBA" id="ARBA00011738"/>
    </source>
</evidence>
<feature type="binding site" description="in other chain" evidence="8">
    <location>
        <position position="245"/>
    </location>
    <ligand>
        <name>IMP</name>
        <dbReference type="ChEBI" id="CHEBI:58053"/>
        <note>ligand shared between dimeric partners</note>
    </ligand>
</feature>
<feature type="binding site" evidence="8">
    <location>
        <position position="311"/>
    </location>
    <ligand>
        <name>GTP</name>
        <dbReference type="ChEBI" id="CHEBI:37565"/>
    </ligand>
</feature>
<sequence length="431" mass="48238">MLETKYQTTAVIGSQWGDEGKGKITDYFAQNADVIVRWSGGDNAGHTIVFDNKKFKLSIIPSGIFNQKVTCVIANGCVVNLEKLVSEINYLKENGYSCENLKISDRAHIIFPYHSALDECQELARKEQAIGTTKKGIGPCYADKMNRVGIRIGDLLDKEEFVKKLTFNVEHKNKILKLVYNCQETFDVTKITDRIFNELLPQFQNYITDTRVLLDEKVKANQIVLFEGAQGSLLDLDHGTYPFVTSSHPIASSIATGTGLCLKAVTNIIGITKAYNTRVGEGVFPTEFEDEIARTIREVGNEYGTVSKRPRRIGWFDAVILKYSAEINGFTGLAIMLLDVLSGIKELKICTSYLLNNQEIKYVPSQIKNFAQCQPQFITMPGWTEDITKVTSFDQLPINAQNYLKKISELVGVPITMFSVGPNRTQTILVQ</sequence>
<evidence type="ECO:0000256" key="4">
    <source>
        <dbReference type="ARBA" id="ARBA00022741"/>
    </source>
</evidence>
<keyword evidence="7 8" id="KW-0342">GTP-binding</keyword>
<dbReference type="Gene3D" id="3.90.170.10">
    <property type="entry name" value="Adenylosuccinate Synthetase, subunit A, domain 3"/>
    <property type="match status" value="1"/>
</dbReference>
<dbReference type="InterPro" id="IPR042109">
    <property type="entry name" value="Adenylosuccinate_synth_dom1"/>
</dbReference>
<dbReference type="UniPathway" id="UPA00075">
    <property type="reaction ID" value="UER00335"/>
</dbReference>
<dbReference type="InterPro" id="IPR018220">
    <property type="entry name" value="Adenylosuccin_syn_GTP-bd"/>
</dbReference>
<dbReference type="RefSeq" id="WP_168105024.1">
    <property type="nucleotide sequence ID" value="NZ_CP051215.1"/>
</dbReference>
<comment type="similarity">
    <text evidence="8 10">Belongs to the adenylosuccinate synthetase family.</text>
</comment>
<dbReference type="GO" id="GO:0005737">
    <property type="term" value="C:cytoplasm"/>
    <property type="evidence" value="ECO:0007669"/>
    <property type="project" value="UniProtKB-SubCell"/>
</dbReference>
<evidence type="ECO:0000256" key="3">
    <source>
        <dbReference type="ARBA" id="ARBA00022723"/>
    </source>
</evidence>
<reference evidence="11 12" key="1">
    <citation type="submission" date="2020-04" db="EMBL/GenBank/DDBJ databases">
        <title>Complete genome sequence of Spiroplasma platyhelix ATCC 51748, an insect isolate.</title>
        <authorList>
            <person name="Green E.A."/>
            <person name="Klassen J.L."/>
        </authorList>
    </citation>
    <scope>NUCLEOTIDE SEQUENCE [LARGE SCALE GENOMIC DNA]</scope>
    <source>
        <strain evidence="11 12">PALS-1</strain>
    </source>
</reference>
<dbReference type="SMART" id="SM00788">
    <property type="entry name" value="Adenylsucc_synt"/>
    <property type="match status" value="1"/>
</dbReference>
<evidence type="ECO:0000256" key="2">
    <source>
        <dbReference type="ARBA" id="ARBA00022598"/>
    </source>
</evidence>
<organism evidence="11 12">
    <name type="scientific">Spiroplasma platyhelix PALS-1</name>
    <dbReference type="NCBI Taxonomy" id="1276218"/>
    <lineage>
        <taxon>Bacteria</taxon>
        <taxon>Bacillati</taxon>
        <taxon>Mycoplasmatota</taxon>
        <taxon>Mollicutes</taxon>
        <taxon>Entomoplasmatales</taxon>
        <taxon>Spiroplasmataceae</taxon>
        <taxon>Spiroplasma</taxon>
    </lineage>
</organism>
<dbReference type="Gene3D" id="3.40.440.10">
    <property type="entry name" value="Adenylosuccinate Synthetase, subunit A, domain 1"/>
    <property type="match status" value="1"/>
</dbReference>
<dbReference type="GO" id="GO:0005525">
    <property type="term" value="F:GTP binding"/>
    <property type="evidence" value="ECO:0007669"/>
    <property type="project" value="UniProtKB-UniRule"/>
</dbReference>
<dbReference type="InterPro" id="IPR001114">
    <property type="entry name" value="Adenylosuccinate_synthetase"/>
</dbReference>
<feature type="binding site" evidence="8">
    <location>
        <begin position="337"/>
        <end position="339"/>
    </location>
    <ligand>
        <name>GTP</name>
        <dbReference type="ChEBI" id="CHEBI:37565"/>
    </ligand>
</feature>
<protein>
    <recommendedName>
        <fullName evidence="8 10">Adenylosuccinate synthetase</fullName>
        <shortName evidence="8">AMPSase</shortName>
        <shortName evidence="8">AdSS</shortName>
        <ecNumber evidence="8 10">6.3.4.4</ecNumber>
    </recommendedName>
    <alternativeName>
        <fullName evidence="8">IMP--aspartate ligase</fullName>
    </alternativeName>
</protein>
<evidence type="ECO:0000256" key="7">
    <source>
        <dbReference type="ARBA" id="ARBA00023134"/>
    </source>
</evidence>
<feature type="binding site" description="in other chain" evidence="8">
    <location>
        <position position="133"/>
    </location>
    <ligand>
        <name>IMP</name>
        <dbReference type="ChEBI" id="CHEBI:58053"/>
        <note>ligand shared between dimeric partners</note>
    </ligand>
</feature>
<comment type="catalytic activity">
    <reaction evidence="8 10">
        <text>IMP + L-aspartate + GTP = N(6)-(1,2-dicarboxyethyl)-AMP + GDP + phosphate + 2 H(+)</text>
        <dbReference type="Rhea" id="RHEA:15753"/>
        <dbReference type="ChEBI" id="CHEBI:15378"/>
        <dbReference type="ChEBI" id="CHEBI:29991"/>
        <dbReference type="ChEBI" id="CHEBI:37565"/>
        <dbReference type="ChEBI" id="CHEBI:43474"/>
        <dbReference type="ChEBI" id="CHEBI:57567"/>
        <dbReference type="ChEBI" id="CHEBI:58053"/>
        <dbReference type="ChEBI" id="CHEBI:58189"/>
        <dbReference type="EC" id="6.3.4.4"/>
    </reaction>
</comment>
<evidence type="ECO:0000313" key="11">
    <source>
        <dbReference type="EMBL" id="NKE38544.1"/>
    </source>
</evidence>
<dbReference type="InterPro" id="IPR042110">
    <property type="entry name" value="Adenylosuccinate_synth_dom2"/>
</dbReference>
<name>A0A846U0J5_9MOLU</name>
<dbReference type="GO" id="GO:0046040">
    <property type="term" value="P:IMP metabolic process"/>
    <property type="evidence" value="ECO:0007669"/>
    <property type="project" value="TreeGrafter"/>
</dbReference>
<feature type="binding site" description="in other chain" evidence="8">
    <location>
        <begin position="43"/>
        <end position="46"/>
    </location>
    <ligand>
        <name>IMP</name>
        <dbReference type="ChEBI" id="CHEBI:58053"/>
        <note>ligand shared between dimeric partners</note>
    </ligand>
</feature>
<gene>
    <name evidence="8" type="primary">purA</name>
    <name evidence="11" type="ORF">HER12_02095</name>
</gene>
<keyword evidence="6 8" id="KW-0460">Magnesium</keyword>
<evidence type="ECO:0000256" key="5">
    <source>
        <dbReference type="ARBA" id="ARBA00022755"/>
    </source>
</evidence>
<comment type="subcellular location">
    <subcellularLocation>
        <location evidence="8">Cytoplasm</location>
    </subcellularLocation>
</comment>
<feature type="binding site" evidence="8">
    <location>
        <begin position="419"/>
        <end position="421"/>
    </location>
    <ligand>
        <name>GTP</name>
        <dbReference type="ChEBI" id="CHEBI:37565"/>
    </ligand>
</feature>
<keyword evidence="8" id="KW-0963">Cytoplasm</keyword>
<feature type="binding site" description="in other chain" evidence="8">
    <location>
        <position position="309"/>
    </location>
    <ligand>
        <name>IMP</name>
        <dbReference type="ChEBI" id="CHEBI:58053"/>
        <note>ligand shared between dimeric partners</note>
    </ligand>
</feature>
<dbReference type="NCBIfam" id="TIGR00184">
    <property type="entry name" value="purA"/>
    <property type="match status" value="1"/>
</dbReference>
<evidence type="ECO:0000313" key="12">
    <source>
        <dbReference type="Proteomes" id="UP000584587"/>
    </source>
</evidence>
<evidence type="ECO:0000256" key="10">
    <source>
        <dbReference type="RuleBase" id="RU000520"/>
    </source>
</evidence>
<keyword evidence="5 8" id="KW-0658">Purine biosynthesis</keyword>
<comment type="subunit">
    <text evidence="1 8">Homodimer.</text>
</comment>
<evidence type="ECO:0000256" key="9">
    <source>
        <dbReference type="PROSITE-ProRule" id="PRU10134"/>
    </source>
</evidence>
<comment type="pathway">
    <text evidence="8 10">Purine metabolism; AMP biosynthesis via de novo pathway; AMP from IMP: step 1/2.</text>
</comment>
<keyword evidence="3 8" id="KW-0479">Metal-binding</keyword>
<dbReference type="AlphaFoldDB" id="A0A846U0J5"/>
<keyword evidence="4 8" id="KW-0547">Nucleotide-binding</keyword>
<dbReference type="HAMAP" id="MF_00011">
    <property type="entry name" value="Adenylosucc_synth"/>
    <property type="match status" value="1"/>
</dbReference>
<feature type="active site" description="Proton acceptor" evidence="8">
    <location>
        <position position="18"/>
    </location>
</feature>
<feature type="binding site" description="in other chain" evidence="8">
    <location>
        <position position="230"/>
    </location>
    <ligand>
        <name>IMP</name>
        <dbReference type="ChEBI" id="CHEBI:58053"/>
        <note>ligand shared between dimeric partners</note>
    </ligand>
</feature>
<dbReference type="EMBL" id="JAAVVK010000002">
    <property type="protein sequence ID" value="NKE38544.1"/>
    <property type="molecule type" value="Genomic_DNA"/>
</dbReference>
<comment type="function">
    <text evidence="8">Plays an important role in the de novo pathway of purine nucleotide biosynthesis. Catalyzes the first committed step in the biosynthesis of AMP from IMP.</text>
</comment>
<evidence type="ECO:0000256" key="6">
    <source>
        <dbReference type="ARBA" id="ARBA00022842"/>
    </source>
</evidence>
<dbReference type="GO" id="GO:0004019">
    <property type="term" value="F:adenylosuccinate synthase activity"/>
    <property type="evidence" value="ECO:0007669"/>
    <property type="project" value="UniProtKB-UniRule"/>
</dbReference>
<feature type="binding site" evidence="8">
    <location>
        <position position="147"/>
    </location>
    <ligand>
        <name>IMP</name>
        <dbReference type="ChEBI" id="CHEBI:58053"/>
        <note>ligand shared between dimeric partners</note>
    </ligand>
</feature>